<name>A6HLX4_RAT</name>
<dbReference type="Pfam" id="PF06512">
    <property type="entry name" value="Na_trans_assoc"/>
    <property type="match status" value="1"/>
</dbReference>
<evidence type="ECO:0000259" key="7">
    <source>
        <dbReference type="Pfam" id="PF06512"/>
    </source>
</evidence>
<evidence type="ECO:0000259" key="6">
    <source>
        <dbReference type="Pfam" id="PF00520"/>
    </source>
</evidence>
<evidence type="ECO:0000256" key="3">
    <source>
        <dbReference type="ARBA" id="ARBA00022989"/>
    </source>
</evidence>
<keyword evidence="3 5" id="KW-1133">Transmembrane helix</keyword>
<reference evidence="9" key="1">
    <citation type="submission" date="2005-09" db="EMBL/GenBank/DDBJ databases">
        <authorList>
            <person name="Mural R.J."/>
            <person name="Li P.W."/>
            <person name="Adams M.D."/>
            <person name="Amanatides P.G."/>
            <person name="Baden-Tillson H."/>
            <person name="Barnstead M."/>
            <person name="Chin S.H."/>
            <person name="Dew I."/>
            <person name="Evans C.A."/>
            <person name="Ferriera S."/>
            <person name="Flanigan M."/>
            <person name="Fosler C."/>
            <person name="Glodek A."/>
            <person name="Gu Z."/>
            <person name="Holt R.A."/>
            <person name="Jennings D."/>
            <person name="Kraft C.L."/>
            <person name="Lu F."/>
            <person name="Nguyen T."/>
            <person name="Nusskern D.R."/>
            <person name="Pfannkoch C.M."/>
            <person name="Sitter C."/>
            <person name="Sutton G.G."/>
            <person name="Venter J.C."/>
            <person name="Wang Z."/>
            <person name="Woodage T."/>
            <person name="Zheng X.H."/>
            <person name="Zhong F."/>
        </authorList>
    </citation>
    <scope>NUCLEOTIDE SEQUENCE [LARGE SCALE GENOMIC DNA]</scope>
    <source>
        <strain>BN</strain>
        <strain evidence="9">Sprague-Dawley</strain>
    </source>
</reference>
<dbReference type="GO" id="GO:0042391">
    <property type="term" value="P:regulation of membrane potential"/>
    <property type="evidence" value="ECO:0007669"/>
    <property type="project" value="UniProtKB-ARBA"/>
</dbReference>
<dbReference type="Gene3D" id="1.10.287.70">
    <property type="match status" value="1"/>
</dbReference>
<keyword evidence="2 5" id="KW-0812">Transmembrane</keyword>
<dbReference type="Pfam" id="PF00520">
    <property type="entry name" value="Ion_trans"/>
    <property type="match status" value="1"/>
</dbReference>
<accession>A6HLX4</accession>
<evidence type="ECO:0000313" key="8">
    <source>
        <dbReference type="EMBL" id="EDL79025.1"/>
    </source>
</evidence>
<proteinExistence type="predicted"/>
<feature type="domain" description="Ion transport" evidence="6">
    <location>
        <begin position="2"/>
        <end position="122"/>
    </location>
</feature>
<dbReference type="InterPro" id="IPR005821">
    <property type="entry name" value="Ion_trans_dom"/>
</dbReference>
<dbReference type="AlphaFoldDB" id="A6HLX4"/>
<dbReference type="InterPro" id="IPR043203">
    <property type="entry name" value="VGCC_Ca_Na"/>
</dbReference>
<feature type="transmembrane region" description="Helical" evidence="5">
    <location>
        <begin position="12"/>
        <end position="35"/>
    </location>
</feature>
<sequence>MLIKIIGNSVGALGNLTLVLAIIVFIFAVVGMQLFGKSYKECVCKINVDCKLPRWHMNDFFHSFLIVFRVLCGEWIETMWDCMEVAGQTMCLIVFMLVMVIGNLVVLNLFLALLLSSFSSDNLAATDDDNEMNNLQIAVGRMQKGIDFVKNKIRECFRKAFFRKPKVIEIQEGNKIDSCMSNNTGIEISKELNYLKDGNGTTSGVGTGSSVEKYVIDENDYMSFINNPSLTVTVPIAVGESDFENLNTEEFSSESELEESKEVSVRFSSGCAFHHPQSVATLCCFCL</sequence>
<gene>
    <name evidence="8" type="ORF">rCG_26413</name>
</gene>
<organism evidence="8 9">
    <name type="scientific">Rattus norvegicus</name>
    <name type="common">Rat</name>
    <dbReference type="NCBI Taxonomy" id="10116"/>
    <lineage>
        <taxon>Eukaryota</taxon>
        <taxon>Metazoa</taxon>
        <taxon>Chordata</taxon>
        <taxon>Craniata</taxon>
        <taxon>Vertebrata</taxon>
        <taxon>Euteleostomi</taxon>
        <taxon>Mammalia</taxon>
        <taxon>Eutheria</taxon>
        <taxon>Euarchontoglires</taxon>
        <taxon>Glires</taxon>
        <taxon>Rodentia</taxon>
        <taxon>Myomorpha</taxon>
        <taxon>Muroidea</taxon>
        <taxon>Muridae</taxon>
        <taxon>Murinae</taxon>
        <taxon>Rattus</taxon>
    </lineage>
</organism>
<dbReference type="PANTHER" id="PTHR10037:SF237">
    <property type="entry name" value="SODIUM CHANNEL PROTEIN TYPE 3 SUBUNIT ALPHA"/>
    <property type="match status" value="1"/>
</dbReference>
<comment type="subcellular location">
    <subcellularLocation>
        <location evidence="1">Membrane</location>
        <topology evidence="1">Multi-pass membrane protein</topology>
    </subcellularLocation>
</comment>
<evidence type="ECO:0000256" key="1">
    <source>
        <dbReference type="ARBA" id="ARBA00004141"/>
    </source>
</evidence>
<dbReference type="InterPro" id="IPR010526">
    <property type="entry name" value="Na_trans_assoc_dom"/>
</dbReference>
<dbReference type="FunFam" id="1.10.287.70:FF:000049">
    <property type="entry name" value="Voltage-dependent sodium channel 2"/>
    <property type="match status" value="1"/>
</dbReference>
<evidence type="ECO:0000256" key="2">
    <source>
        <dbReference type="ARBA" id="ARBA00022692"/>
    </source>
</evidence>
<feature type="transmembrane region" description="Helical" evidence="5">
    <location>
        <begin position="92"/>
        <end position="115"/>
    </location>
</feature>
<keyword evidence="4 5" id="KW-0472">Membrane</keyword>
<evidence type="ECO:0000256" key="5">
    <source>
        <dbReference type="SAM" id="Phobius"/>
    </source>
</evidence>
<dbReference type="GO" id="GO:0005248">
    <property type="term" value="F:voltage-gated sodium channel activity"/>
    <property type="evidence" value="ECO:0007669"/>
    <property type="project" value="InterPro"/>
</dbReference>
<feature type="domain" description="Sodium ion transport-associated" evidence="7">
    <location>
        <begin position="129"/>
        <end position="262"/>
    </location>
</feature>
<dbReference type="GO" id="GO:0001518">
    <property type="term" value="C:voltage-gated sodium channel complex"/>
    <property type="evidence" value="ECO:0007669"/>
    <property type="project" value="InterPro"/>
</dbReference>
<dbReference type="Proteomes" id="UP000234681">
    <property type="component" value="Chromosome 3"/>
</dbReference>
<dbReference type="EMBL" id="CH473949">
    <property type="protein sequence ID" value="EDL79025.1"/>
    <property type="molecule type" value="Genomic_DNA"/>
</dbReference>
<evidence type="ECO:0000313" key="9">
    <source>
        <dbReference type="Proteomes" id="UP000234681"/>
    </source>
</evidence>
<evidence type="ECO:0000256" key="4">
    <source>
        <dbReference type="ARBA" id="ARBA00023136"/>
    </source>
</evidence>
<dbReference type="SUPFAM" id="SSF81324">
    <property type="entry name" value="Voltage-gated potassium channels"/>
    <property type="match status" value="1"/>
</dbReference>
<protein>
    <submittedName>
        <fullName evidence="8">RCG26413</fullName>
    </submittedName>
</protein>
<dbReference type="PANTHER" id="PTHR10037">
    <property type="entry name" value="VOLTAGE-GATED CATION CHANNEL CALCIUM AND SODIUM"/>
    <property type="match status" value="1"/>
</dbReference>